<dbReference type="InterPro" id="IPR002110">
    <property type="entry name" value="Ankyrin_rpt"/>
</dbReference>
<organism evidence="2 3">
    <name type="scientific">Calycomorphotria hydatis</name>
    <dbReference type="NCBI Taxonomy" id="2528027"/>
    <lineage>
        <taxon>Bacteria</taxon>
        <taxon>Pseudomonadati</taxon>
        <taxon>Planctomycetota</taxon>
        <taxon>Planctomycetia</taxon>
        <taxon>Planctomycetales</taxon>
        <taxon>Planctomycetaceae</taxon>
        <taxon>Calycomorphotria</taxon>
    </lineage>
</organism>
<dbReference type="RefSeq" id="WP_145264151.1">
    <property type="nucleotide sequence ID" value="NZ_CP036316.1"/>
</dbReference>
<dbReference type="Pfam" id="PF13857">
    <property type="entry name" value="Ank_5"/>
    <property type="match status" value="1"/>
</dbReference>
<name>A0A517TBI2_9PLAN</name>
<dbReference type="AlphaFoldDB" id="A0A517TBI2"/>
<reference evidence="2 3" key="1">
    <citation type="submission" date="2019-02" db="EMBL/GenBank/DDBJ databases">
        <title>Deep-cultivation of Planctomycetes and their phenomic and genomic characterization uncovers novel biology.</title>
        <authorList>
            <person name="Wiegand S."/>
            <person name="Jogler M."/>
            <person name="Boedeker C."/>
            <person name="Pinto D."/>
            <person name="Vollmers J."/>
            <person name="Rivas-Marin E."/>
            <person name="Kohn T."/>
            <person name="Peeters S.H."/>
            <person name="Heuer A."/>
            <person name="Rast P."/>
            <person name="Oberbeckmann S."/>
            <person name="Bunk B."/>
            <person name="Jeske O."/>
            <person name="Meyerdierks A."/>
            <person name="Storesund J.E."/>
            <person name="Kallscheuer N."/>
            <person name="Luecker S."/>
            <person name="Lage O.M."/>
            <person name="Pohl T."/>
            <person name="Merkel B.J."/>
            <person name="Hornburger P."/>
            <person name="Mueller R.-W."/>
            <person name="Bruemmer F."/>
            <person name="Labrenz M."/>
            <person name="Spormann A.M."/>
            <person name="Op den Camp H."/>
            <person name="Overmann J."/>
            <person name="Amann R."/>
            <person name="Jetten M.S.M."/>
            <person name="Mascher T."/>
            <person name="Medema M.H."/>
            <person name="Devos D.P."/>
            <person name="Kaster A.-K."/>
            <person name="Ovreas L."/>
            <person name="Rohde M."/>
            <person name="Galperin M.Y."/>
            <person name="Jogler C."/>
        </authorList>
    </citation>
    <scope>NUCLEOTIDE SEQUENCE [LARGE SCALE GENOMIC DNA]</scope>
    <source>
        <strain evidence="2 3">V22</strain>
    </source>
</reference>
<dbReference type="SUPFAM" id="SSF48403">
    <property type="entry name" value="Ankyrin repeat"/>
    <property type="match status" value="1"/>
</dbReference>
<proteinExistence type="predicted"/>
<keyword evidence="3" id="KW-1185">Reference proteome</keyword>
<accession>A0A517TBI2</accession>
<gene>
    <name evidence="2" type="ORF">V22_29920</name>
</gene>
<sequence length="241" mass="27522">MTDQNSVFFHKGDDPEIVAAAQKAQQSFKHFWYQVALDFNRIIPALQLSCIKVPFSDSNFENEDVEQMWCSEINFDGLEISAVLLNSPNWLKSVQEGDEVHIPVSRIRDWLCVLEDKVYGGYSIQVLRQQMSSEERASHDKAWGLNFPSPETVDLPPHNEKFESGLAQMLADEVKKDSFDINAQHQEGRTLLHMEALFGRQIILDALLAYEADKTIKCDRGWTAADYARHVGWSKISEMLS</sequence>
<feature type="domain" description="DUF2314" evidence="1">
    <location>
        <begin position="14"/>
        <end position="147"/>
    </location>
</feature>
<evidence type="ECO:0000313" key="3">
    <source>
        <dbReference type="Proteomes" id="UP000319976"/>
    </source>
</evidence>
<dbReference type="KEGG" id="chya:V22_29920"/>
<dbReference type="InterPro" id="IPR036770">
    <property type="entry name" value="Ankyrin_rpt-contain_sf"/>
</dbReference>
<dbReference type="Gene3D" id="1.25.40.20">
    <property type="entry name" value="Ankyrin repeat-containing domain"/>
    <property type="match status" value="1"/>
</dbReference>
<dbReference type="Proteomes" id="UP000319976">
    <property type="component" value="Chromosome"/>
</dbReference>
<dbReference type="OrthoDB" id="6571369at2"/>
<dbReference type="InterPro" id="IPR018756">
    <property type="entry name" value="DUF2314"/>
</dbReference>
<evidence type="ECO:0000259" key="1">
    <source>
        <dbReference type="Pfam" id="PF10077"/>
    </source>
</evidence>
<dbReference type="EMBL" id="CP036316">
    <property type="protein sequence ID" value="QDT65732.1"/>
    <property type="molecule type" value="Genomic_DNA"/>
</dbReference>
<protein>
    <recommendedName>
        <fullName evidence="1">DUF2314 domain-containing protein</fullName>
    </recommendedName>
</protein>
<dbReference type="Pfam" id="PF10077">
    <property type="entry name" value="DUF2314"/>
    <property type="match status" value="1"/>
</dbReference>
<evidence type="ECO:0000313" key="2">
    <source>
        <dbReference type="EMBL" id="QDT65732.1"/>
    </source>
</evidence>